<organism evidence="2 3">
    <name type="scientific">Pseudomonas chlororaphis</name>
    <dbReference type="NCBI Taxonomy" id="587753"/>
    <lineage>
        <taxon>Bacteria</taxon>
        <taxon>Pseudomonadati</taxon>
        <taxon>Pseudomonadota</taxon>
        <taxon>Gammaproteobacteria</taxon>
        <taxon>Pseudomonadales</taxon>
        <taxon>Pseudomonadaceae</taxon>
        <taxon>Pseudomonas</taxon>
    </lineage>
</organism>
<accession>A0AAX3FYE9</accession>
<evidence type="ECO:0000313" key="3">
    <source>
        <dbReference type="Proteomes" id="UP000277437"/>
    </source>
</evidence>
<reference evidence="2 3" key="1">
    <citation type="submission" date="2018-12" db="EMBL/GenBank/DDBJ databases">
        <authorList>
            <consortium name="Pathogen Informatics"/>
        </authorList>
    </citation>
    <scope>NUCLEOTIDE SEQUENCE [LARGE SCALE GENOMIC DNA]</scope>
    <source>
        <strain evidence="2 3">NCTC7357</strain>
    </source>
</reference>
<protein>
    <submittedName>
        <fullName evidence="2">Uncharacterized protein</fullName>
    </submittedName>
</protein>
<name>A0AAX3FYE9_9PSED</name>
<dbReference type="Proteomes" id="UP000277437">
    <property type="component" value="Chromosome"/>
</dbReference>
<evidence type="ECO:0000313" key="2">
    <source>
        <dbReference type="EMBL" id="VEF75231.1"/>
    </source>
</evidence>
<sequence>MEIENVFQNGKFSYNTDKKIEDAYYKVSRELANNPDLRFPNLAKDHPLPPNPVQGYHADKDINWKPTGRDDDY</sequence>
<dbReference type="EMBL" id="LR134334">
    <property type="protein sequence ID" value="VEF75231.1"/>
    <property type="molecule type" value="Genomic_DNA"/>
</dbReference>
<proteinExistence type="predicted"/>
<feature type="compositionally biased region" description="Basic and acidic residues" evidence="1">
    <location>
        <begin position="57"/>
        <end position="73"/>
    </location>
</feature>
<dbReference type="AlphaFoldDB" id="A0AAX3FYE9"/>
<gene>
    <name evidence="2" type="ORF">NCTC7357_03560</name>
</gene>
<evidence type="ECO:0000256" key="1">
    <source>
        <dbReference type="SAM" id="MobiDB-lite"/>
    </source>
</evidence>
<feature type="region of interest" description="Disordered" evidence="1">
    <location>
        <begin position="38"/>
        <end position="73"/>
    </location>
</feature>